<evidence type="ECO:0000256" key="2">
    <source>
        <dbReference type="ARBA" id="ARBA00022801"/>
    </source>
</evidence>
<dbReference type="InterPro" id="IPR011650">
    <property type="entry name" value="Peptidase_M20_dimer"/>
</dbReference>
<dbReference type="Proteomes" id="UP001596527">
    <property type="component" value="Unassembled WGS sequence"/>
</dbReference>
<dbReference type="NCBIfam" id="NF006770">
    <property type="entry name" value="PRK09290.1-4"/>
    <property type="match status" value="1"/>
</dbReference>
<protein>
    <submittedName>
        <fullName evidence="5">Allantoate amidohydrolase</fullName>
    </submittedName>
</protein>
<proteinExistence type="inferred from homology"/>
<dbReference type="PIRSF" id="PIRSF001235">
    <property type="entry name" value="Amidase_carbamoylase"/>
    <property type="match status" value="1"/>
</dbReference>
<dbReference type="InterPro" id="IPR010158">
    <property type="entry name" value="Amidase_Cbmase"/>
</dbReference>
<dbReference type="Gene3D" id="3.30.70.360">
    <property type="match status" value="1"/>
</dbReference>
<feature type="domain" description="Peptidase M20 dimerisation" evidence="4">
    <location>
        <begin position="242"/>
        <end position="330"/>
    </location>
</feature>
<evidence type="ECO:0000313" key="5">
    <source>
        <dbReference type="EMBL" id="MFC7579955.1"/>
    </source>
</evidence>
<name>A0ABW2SIL0_9ACTO</name>
<evidence type="ECO:0000313" key="6">
    <source>
        <dbReference type="Proteomes" id="UP001596527"/>
    </source>
</evidence>
<dbReference type="NCBIfam" id="TIGR01879">
    <property type="entry name" value="hydantase"/>
    <property type="match status" value="1"/>
</dbReference>
<comment type="similarity">
    <text evidence="1">Belongs to the peptidase M20 family.</text>
</comment>
<reference evidence="6" key="1">
    <citation type="journal article" date="2019" name="Int. J. Syst. Evol. Microbiol.">
        <title>The Global Catalogue of Microorganisms (GCM) 10K type strain sequencing project: providing services to taxonomists for standard genome sequencing and annotation.</title>
        <authorList>
            <consortium name="The Broad Institute Genomics Platform"/>
            <consortium name="The Broad Institute Genome Sequencing Center for Infectious Disease"/>
            <person name="Wu L."/>
            <person name="Ma J."/>
        </authorList>
    </citation>
    <scope>NUCLEOTIDE SEQUENCE [LARGE SCALE GENOMIC DNA]</scope>
    <source>
        <strain evidence="6">CCUG 56698</strain>
    </source>
</reference>
<evidence type="ECO:0000259" key="4">
    <source>
        <dbReference type="Pfam" id="PF07687"/>
    </source>
</evidence>
<dbReference type="InterPro" id="IPR002933">
    <property type="entry name" value="Peptidase_M20"/>
</dbReference>
<accession>A0ABW2SIL0</accession>
<comment type="caution">
    <text evidence="5">The sequence shown here is derived from an EMBL/GenBank/DDBJ whole genome shotgun (WGS) entry which is preliminary data.</text>
</comment>
<dbReference type="Gene3D" id="3.40.630.10">
    <property type="entry name" value="Zn peptidases"/>
    <property type="match status" value="1"/>
</dbReference>
<keyword evidence="2" id="KW-0378">Hydrolase</keyword>
<dbReference type="InterPro" id="IPR036264">
    <property type="entry name" value="Bact_exopeptidase_dim_dom"/>
</dbReference>
<dbReference type="PANTHER" id="PTHR32494:SF5">
    <property type="entry name" value="ALLANTOATE AMIDOHYDROLASE"/>
    <property type="match status" value="1"/>
</dbReference>
<keyword evidence="6" id="KW-1185">Reference proteome</keyword>
<dbReference type="SUPFAM" id="SSF55031">
    <property type="entry name" value="Bacterial exopeptidase dimerisation domain"/>
    <property type="match status" value="1"/>
</dbReference>
<evidence type="ECO:0000256" key="3">
    <source>
        <dbReference type="SAM" id="MobiDB-lite"/>
    </source>
</evidence>
<dbReference type="RefSeq" id="WP_380971555.1">
    <property type="nucleotide sequence ID" value="NZ_JBHTEF010000001.1"/>
</dbReference>
<gene>
    <name evidence="5" type="ORF">ACFQWG_01770</name>
</gene>
<dbReference type="SUPFAM" id="SSF53187">
    <property type="entry name" value="Zn-dependent exopeptidases"/>
    <property type="match status" value="1"/>
</dbReference>
<evidence type="ECO:0000256" key="1">
    <source>
        <dbReference type="ARBA" id="ARBA00006153"/>
    </source>
</evidence>
<organism evidence="5 6">
    <name type="scientific">Schaalia naturae</name>
    <dbReference type="NCBI Taxonomy" id="635203"/>
    <lineage>
        <taxon>Bacteria</taxon>
        <taxon>Bacillati</taxon>
        <taxon>Actinomycetota</taxon>
        <taxon>Actinomycetes</taxon>
        <taxon>Actinomycetales</taxon>
        <taxon>Actinomycetaceae</taxon>
        <taxon>Schaalia</taxon>
    </lineage>
</organism>
<dbReference type="Pfam" id="PF07687">
    <property type="entry name" value="M20_dimer"/>
    <property type="match status" value="1"/>
</dbReference>
<feature type="region of interest" description="Disordered" evidence="3">
    <location>
        <begin position="1"/>
        <end position="20"/>
    </location>
</feature>
<sequence length="425" mass="44344">MGAPRGSGAVPRFWQGQTPKTTLDPALAGDLCAMFSEIEGVGGPGEDPSRGYTRSAWTAQDLALRDWFARRAGSLGLRVGTDSAGNQWAWWDSPHGPRTAVTCGSHLDSVPSGGAFDGPLGVISSLAAVASLQRRGLTPSCPLAIVNFSDEEGARFGIACVGSRVLTGVLDAERALGLVDAEGREAREILREAGQDLSAYGADPELLASIATHIELHVEQGRALADKGAPVGVATHIWPHGRWRIDIGGEANHAGTTPMGDRDDALVAAAALILRVREIALARGARLTVGRLGIEPGATNVIPSRVRLWVDARAGDSATLDAALADLAEWSPLNESLTPATSFDEDVRERLCAASTRVLGAATAEGTAAGHDSGILQDAGVPCGMIFVRNATGFSHTPREYATLADCTAGAAVLVETLEERTRAR</sequence>
<dbReference type="PANTHER" id="PTHR32494">
    <property type="entry name" value="ALLANTOATE DEIMINASE-RELATED"/>
    <property type="match status" value="1"/>
</dbReference>
<dbReference type="EMBL" id="JBHTEF010000001">
    <property type="protein sequence ID" value="MFC7579955.1"/>
    <property type="molecule type" value="Genomic_DNA"/>
</dbReference>
<dbReference type="Pfam" id="PF01546">
    <property type="entry name" value="Peptidase_M20"/>
    <property type="match status" value="1"/>
</dbReference>